<dbReference type="AlphaFoldDB" id="A0A8S2IAR9"/>
<sequence length="360" mass="40929">MRLIACGNGATSMIYVYSTATLLRVANISMPAEAREVVFLRNGTVMMAAIRGTSTIAFYNVTSPISYTLTSTLSAPQLPYTLCRMNDTYLLMGGVTTSSPLQTLSYDTTSGNWTWGTLPATIANGSNYNFQSTIDPCGRLWLIVRGYGIRIYDSTGTQLLYSWPLSTGLNGIVVHNNFDVYVADYTNNRTYSYTPGIVQFVFSKTETDTKTTFDTMVLQGIRNVVPAEKNKNSRIKKCNTVNKRGITFNVRNLIKVDPDFSRKKLVNKFVQDVQYILLLLGDQYSKSNIEKETTEQLHFLKGECEKTVSRTYEEKTLLKTYNIISIRCRKKFKCRWKYNDWLNPNFEHTFQVDDNTSQDD</sequence>
<dbReference type="SUPFAM" id="SSF75011">
    <property type="entry name" value="3-carboxy-cis,cis-mucoante lactonizing enzyme"/>
    <property type="match status" value="1"/>
</dbReference>
<dbReference type="EMBL" id="CAJNOK010005213">
    <property type="protein sequence ID" value="CAF0964727.1"/>
    <property type="molecule type" value="Genomic_DNA"/>
</dbReference>
<dbReference type="Proteomes" id="UP000682733">
    <property type="component" value="Unassembled WGS sequence"/>
</dbReference>
<reference evidence="2" key="1">
    <citation type="submission" date="2021-02" db="EMBL/GenBank/DDBJ databases">
        <authorList>
            <person name="Nowell W R."/>
        </authorList>
    </citation>
    <scope>NUCLEOTIDE SEQUENCE</scope>
</reference>
<accession>A0A8S2IAR9</accession>
<gene>
    <name evidence="1" type="ORF">OVA965_LOCUS12790</name>
    <name evidence="2" type="ORF">TMI583_LOCUS12793</name>
</gene>
<organism evidence="2 3">
    <name type="scientific">Didymodactylos carnosus</name>
    <dbReference type="NCBI Taxonomy" id="1234261"/>
    <lineage>
        <taxon>Eukaryota</taxon>
        <taxon>Metazoa</taxon>
        <taxon>Spiralia</taxon>
        <taxon>Gnathifera</taxon>
        <taxon>Rotifera</taxon>
        <taxon>Eurotatoria</taxon>
        <taxon>Bdelloidea</taxon>
        <taxon>Philodinida</taxon>
        <taxon>Philodinidae</taxon>
        <taxon>Didymodactylos</taxon>
    </lineage>
</organism>
<name>A0A8S2IAR9_9BILA</name>
<protein>
    <submittedName>
        <fullName evidence="2">Uncharacterized protein</fullName>
    </submittedName>
</protein>
<dbReference type="InterPro" id="IPR011042">
    <property type="entry name" value="6-blade_b-propeller_TolB-like"/>
</dbReference>
<proteinExistence type="predicted"/>
<dbReference type="Gene3D" id="2.120.10.30">
    <property type="entry name" value="TolB, C-terminal domain"/>
    <property type="match status" value="1"/>
</dbReference>
<dbReference type="Proteomes" id="UP000677228">
    <property type="component" value="Unassembled WGS sequence"/>
</dbReference>
<evidence type="ECO:0000313" key="1">
    <source>
        <dbReference type="EMBL" id="CAF0964727.1"/>
    </source>
</evidence>
<evidence type="ECO:0000313" key="2">
    <source>
        <dbReference type="EMBL" id="CAF3736725.1"/>
    </source>
</evidence>
<dbReference type="EMBL" id="CAJOBA010005218">
    <property type="protein sequence ID" value="CAF3736725.1"/>
    <property type="molecule type" value="Genomic_DNA"/>
</dbReference>
<comment type="caution">
    <text evidence="2">The sequence shown here is derived from an EMBL/GenBank/DDBJ whole genome shotgun (WGS) entry which is preliminary data.</text>
</comment>
<evidence type="ECO:0000313" key="3">
    <source>
        <dbReference type="Proteomes" id="UP000682733"/>
    </source>
</evidence>